<feature type="compositionally biased region" description="Basic and acidic residues" evidence="1">
    <location>
        <begin position="337"/>
        <end position="349"/>
    </location>
</feature>
<feature type="region of interest" description="Disordered" evidence="1">
    <location>
        <begin position="78"/>
        <end position="114"/>
    </location>
</feature>
<protein>
    <submittedName>
        <fullName evidence="3">Uncharacterized protein</fullName>
    </submittedName>
</protein>
<organism evidence="3 4">
    <name type="scientific">Zostera marina</name>
    <name type="common">Eelgrass</name>
    <dbReference type="NCBI Taxonomy" id="29655"/>
    <lineage>
        <taxon>Eukaryota</taxon>
        <taxon>Viridiplantae</taxon>
        <taxon>Streptophyta</taxon>
        <taxon>Embryophyta</taxon>
        <taxon>Tracheophyta</taxon>
        <taxon>Spermatophyta</taxon>
        <taxon>Magnoliopsida</taxon>
        <taxon>Liliopsida</taxon>
        <taxon>Zosteraceae</taxon>
        <taxon>Zostera</taxon>
    </lineage>
</organism>
<feature type="transmembrane region" description="Helical" evidence="2">
    <location>
        <begin position="48"/>
        <end position="70"/>
    </location>
</feature>
<evidence type="ECO:0000256" key="1">
    <source>
        <dbReference type="SAM" id="MobiDB-lite"/>
    </source>
</evidence>
<feature type="compositionally biased region" description="Basic and acidic residues" evidence="1">
    <location>
        <begin position="81"/>
        <end position="114"/>
    </location>
</feature>
<comment type="caution">
    <text evidence="3">The sequence shown here is derived from an EMBL/GenBank/DDBJ whole genome shotgun (WGS) entry which is preliminary data.</text>
</comment>
<keyword evidence="2" id="KW-1133">Transmembrane helix</keyword>
<reference evidence="4" key="1">
    <citation type="journal article" date="2016" name="Nature">
        <title>The genome of the seagrass Zostera marina reveals angiosperm adaptation to the sea.</title>
        <authorList>
            <person name="Olsen J.L."/>
            <person name="Rouze P."/>
            <person name="Verhelst B."/>
            <person name="Lin Y.-C."/>
            <person name="Bayer T."/>
            <person name="Collen J."/>
            <person name="Dattolo E."/>
            <person name="De Paoli E."/>
            <person name="Dittami S."/>
            <person name="Maumus F."/>
            <person name="Michel G."/>
            <person name="Kersting A."/>
            <person name="Lauritano C."/>
            <person name="Lohaus R."/>
            <person name="Toepel M."/>
            <person name="Tonon T."/>
            <person name="Vanneste K."/>
            <person name="Amirebrahimi M."/>
            <person name="Brakel J."/>
            <person name="Bostroem C."/>
            <person name="Chovatia M."/>
            <person name="Grimwood J."/>
            <person name="Jenkins J.W."/>
            <person name="Jueterbock A."/>
            <person name="Mraz A."/>
            <person name="Stam W.T."/>
            <person name="Tice H."/>
            <person name="Bornberg-Bauer E."/>
            <person name="Green P.J."/>
            <person name="Pearson G.A."/>
            <person name="Procaccini G."/>
            <person name="Duarte C.M."/>
            <person name="Schmutz J."/>
            <person name="Reusch T.B.H."/>
            <person name="Van de Peer Y."/>
        </authorList>
    </citation>
    <scope>NUCLEOTIDE SEQUENCE [LARGE SCALE GENOMIC DNA]</scope>
    <source>
        <strain evidence="4">cv. Finnish</strain>
    </source>
</reference>
<gene>
    <name evidence="3" type="ORF">ZOSMA_18G00920</name>
</gene>
<dbReference type="PANTHER" id="PTHR33870">
    <property type="entry name" value="CARDIOMYOPATHY-ASSOCIATED PROTEIN"/>
    <property type="match status" value="1"/>
</dbReference>
<keyword evidence="2" id="KW-0472">Membrane</keyword>
<proteinExistence type="predicted"/>
<feature type="region of interest" description="Disordered" evidence="1">
    <location>
        <begin position="327"/>
        <end position="349"/>
    </location>
</feature>
<accession>A0A0K9PRX8</accession>
<dbReference type="Proteomes" id="UP000036987">
    <property type="component" value="Unassembled WGS sequence"/>
</dbReference>
<evidence type="ECO:0000313" key="3">
    <source>
        <dbReference type="EMBL" id="KMZ70995.1"/>
    </source>
</evidence>
<name>A0A0K9PRX8_ZOSMR</name>
<dbReference type="PANTHER" id="PTHR33870:SF4">
    <property type="entry name" value="CARDIOMYOPATHY-ASSOCIATED PROTEIN"/>
    <property type="match status" value="1"/>
</dbReference>
<keyword evidence="2" id="KW-0812">Transmembrane</keyword>
<evidence type="ECO:0000313" key="4">
    <source>
        <dbReference type="Proteomes" id="UP000036987"/>
    </source>
</evidence>
<dbReference type="OrthoDB" id="1908091at2759"/>
<evidence type="ECO:0000256" key="2">
    <source>
        <dbReference type="SAM" id="Phobius"/>
    </source>
</evidence>
<feature type="transmembrane region" description="Helical" evidence="2">
    <location>
        <begin position="21"/>
        <end position="42"/>
    </location>
</feature>
<keyword evidence="4" id="KW-1185">Reference proteome</keyword>
<dbReference type="EMBL" id="LFYR01000692">
    <property type="protein sequence ID" value="KMZ70995.1"/>
    <property type="molecule type" value="Genomic_DNA"/>
</dbReference>
<sequence length="434" mass="49809">MKERKITEMGRNVIKKLIITPLSMVCNHPFLFGVTLFVVLAYRYFPALFGFIVSSSPVIGCALLFLWVIVNTSEQPINSNIEDHHGKHDCPKEDLNRKHDFPKEDHDGVSRRKEKEEDMLGNLIVGDDEENYRDVGTSSEFEINQDLGNLIVGDNEKKNHRDIGTSFEFESNQSSENLITGDDEKKNNRALVTPLELEGNHRLENLMAKRKSRNYQRSATEKISIDFKTNDKTTVVEELSRLLVLLPPRKNHFDDPPRSIHDDASFTTRGDCSRHQGILKRNETFASGISTSDFWHVRRNNTRTRPTFKADRSHSIRIKSQLNEKHYFMSDDDDDEHSNGYERSTKTNQREHNVNNVYNSRTQVVKKHWMSVRSRSSHAMKQIAAEDRIDIDSDSNNISTVNSVEEPLHYTNFPPPPISAIESGIFKPGFSPPS</sequence>
<dbReference type="AlphaFoldDB" id="A0A0K9PRX8"/>